<dbReference type="InterPro" id="IPR001613">
    <property type="entry name" value="Flavin_amine_oxidase"/>
</dbReference>
<organism evidence="5 6">
    <name type="scientific">Brevibacillus fluminis</name>
    <dbReference type="NCBI Taxonomy" id="511487"/>
    <lineage>
        <taxon>Bacteria</taxon>
        <taxon>Bacillati</taxon>
        <taxon>Bacillota</taxon>
        <taxon>Bacilli</taxon>
        <taxon>Bacillales</taxon>
        <taxon>Paenibacillaceae</taxon>
        <taxon>Brevibacillus</taxon>
    </lineage>
</organism>
<gene>
    <name evidence="5" type="ORF">EDM56_09895</name>
</gene>
<dbReference type="RefSeq" id="WP_122917754.1">
    <property type="nucleotide sequence ID" value="NZ_RHHQ01000008.1"/>
</dbReference>
<feature type="domain" description="Amine oxidase" evidence="4">
    <location>
        <begin position="36"/>
        <end position="481"/>
    </location>
</feature>
<dbReference type="Proteomes" id="UP000271031">
    <property type="component" value="Unassembled WGS sequence"/>
</dbReference>
<dbReference type="InterPro" id="IPR036188">
    <property type="entry name" value="FAD/NAD-bd_sf"/>
</dbReference>
<dbReference type="GO" id="GO:0009063">
    <property type="term" value="P:amino acid catabolic process"/>
    <property type="evidence" value="ECO:0007669"/>
    <property type="project" value="TreeGrafter"/>
</dbReference>
<feature type="binding site" evidence="3">
    <location>
        <begin position="81"/>
        <end position="84"/>
    </location>
    <ligand>
        <name>FAD</name>
        <dbReference type="ChEBI" id="CHEBI:57692"/>
    </ligand>
</feature>
<evidence type="ECO:0000256" key="3">
    <source>
        <dbReference type="PIRSR" id="PIRSR601613-1"/>
    </source>
</evidence>
<feature type="binding site" evidence="3">
    <location>
        <position position="458"/>
    </location>
    <ligand>
        <name>FAD</name>
        <dbReference type="ChEBI" id="CHEBI:57692"/>
    </ligand>
</feature>
<sequence>MPQPSSLSEPLMISIIRNGLQKTTAPKHIVIVGAGIAGLVSASLLKEAGHQVTILEASDRIGGRVFTLRSPFYHGQYVEAGAMRIPSTHLLTLAYISKFRLPLNEFINMTPNDLLYVNNVKTRRWIYQQNPDILRFPLAAHERGKTADELALLAVKPVIDFINQDPARHWPIVTKQFDMYSMDLFMRHNPVGQSLSVAAINMIKVLSGFEGFPELSFLEILRDFILFTPTTRFYEISGGFDQLPHAFLPQVKECLHTNCKMTEITQHGDKVMIAGVNTASSEPFHVTGDYTIMTVPFTVLQFVKVEPRHLFSYQKWNAIRQLHYVSSTKIGLQFSRRFWEEEGLYGGQSVTDLPIRLSYFPSHGFGGHGGVVLASYTWEDDALPWISLSKDEQIMMALQIMADIHGEQVYETFLSGAVQNWDLNPFSAGAFTLFKPFQETDLGPYISTPEGRIHFAGEHGSDYHGWIQGAIQSAIRTAHAVNEIAGKDW</sequence>
<feature type="binding site" evidence="3">
    <location>
        <begin position="56"/>
        <end position="57"/>
    </location>
    <ligand>
        <name>FAD</name>
        <dbReference type="ChEBI" id="CHEBI:57692"/>
    </ligand>
</feature>
<keyword evidence="6" id="KW-1185">Reference proteome</keyword>
<name>A0A3M8DPR6_9BACL</name>
<dbReference type="InterPro" id="IPR050281">
    <property type="entry name" value="Flavin_monoamine_oxidase"/>
</dbReference>
<evidence type="ECO:0000259" key="4">
    <source>
        <dbReference type="Pfam" id="PF01593"/>
    </source>
</evidence>
<dbReference type="Gene3D" id="1.10.405.10">
    <property type="entry name" value="Guanine Nucleotide Dissociation Inhibitor, domain 1"/>
    <property type="match status" value="1"/>
</dbReference>
<dbReference type="FunFam" id="3.50.50.60:FF:000450">
    <property type="entry name" value="Amine oxidase"/>
    <property type="match status" value="1"/>
</dbReference>
<dbReference type="Gene3D" id="3.50.50.60">
    <property type="entry name" value="FAD/NAD(P)-binding domain"/>
    <property type="match status" value="1"/>
</dbReference>
<evidence type="ECO:0000313" key="5">
    <source>
        <dbReference type="EMBL" id="RNB89499.1"/>
    </source>
</evidence>
<dbReference type="SUPFAM" id="SSF54373">
    <property type="entry name" value="FAD-linked reductases, C-terminal domain"/>
    <property type="match status" value="1"/>
</dbReference>
<comment type="caution">
    <text evidence="5">The sequence shown here is derived from an EMBL/GenBank/DDBJ whole genome shotgun (WGS) entry which is preliminary data.</text>
</comment>
<dbReference type="GO" id="GO:0001716">
    <property type="term" value="F:L-amino-acid oxidase activity"/>
    <property type="evidence" value="ECO:0007669"/>
    <property type="project" value="TreeGrafter"/>
</dbReference>
<reference evidence="5 6" key="1">
    <citation type="submission" date="2018-10" db="EMBL/GenBank/DDBJ databases">
        <title>Phylogenomics of Brevibacillus.</title>
        <authorList>
            <person name="Dunlap C."/>
        </authorList>
    </citation>
    <scope>NUCLEOTIDE SEQUENCE [LARGE SCALE GENOMIC DNA]</scope>
    <source>
        <strain evidence="5 6">JCM 15716</strain>
    </source>
</reference>
<keyword evidence="2" id="KW-0560">Oxidoreductase</keyword>
<proteinExistence type="predicted"/>
<feature type="binding site" evidence="3">
    <location>
        <position position="84"/>
    </location>
    <ligand>
        <name>substrate</name>
    </ligand>
</feature>
<dbReference type="SUPFAM" id="SSF51905">
    <property type="entry name" value="FAD/NAD(P)-binding domain"/>
    <property type="match status" value="1"/>
</dbReference>
<evidence type="ECO:0000256" key="1">
    <source>
        <dbReference type="ARBA" id="ARBA00001974"/>
    </source>
</evidence>
<dbReference type="AlphaFoldDB" id="A0A3M8DPR6"/>
<dbReference type="PANTHER" id="PTHR10742">
    <property type="entry name" value="FLAVIN MONOAMINE OXIDASE"/>
    <property type="match status" value="1"/>
</dbReference>
<dbReference type="Gene3D" id="3.90.660.10">
    <property type="match status" value="1"/>
</dbReference>
<dbReference type="EMBL" id="RHHQ01000008">
    <property type="protein sequence ID" value="RNB89499.1"/>
    <property type="molecule type" value="Genomic_DNA"/>
</dbReference>
<evidence type="ECO:0000313" key="6">
    <source>
        <dbReference type="Proteomes" id="UP000271031"/>
    </source>
</evidence>
<dbReference type="Pfam" id="PF01593">
    <property type="entry name" value="Amino_oxidase"/>
    <property type="match status" value="1"/>
</dbReference>
<dbReference type="InterPro" id="IPR002937">
    <property type="entry name" value="Amino_oxidase"/>
</dbReference>
<dbReference type="OrthoDB" id="25353at2"/>
<dbReference type="PRINTS" id="PR00757">
    <property type="entry name" value="AMINEOXDASEF"/>
</dbReference>
<protein>
    <submittedName>
        <fullName evidence="5">Flavin monoamine oxidase family protein</fullName>
    </submittedName>
</protein>
<comment type="cofactor">
    <cofactor evidence="1">
        <name>FAD</name>
        <dbReference type="ChEBI" id="CHEBI:57692"/>
    </cofactor>
</comment>
<dbReference type="PANTHER" id="PTHR10742:SF342">
    <property type="entry name" value="AMINE OXIDASE"/>
    <property type="match status" value="1"/>
</dbReference>
<accession>A0A3M8DPR6</accession>
<evidence type="ECO:0000256" key="2">
    <source>
        <dbReference type="ARBA" id="ARBA00023002"/>
    </source>
</evidence>